<reference evidence="1" key="1">
    <citation type="submission" date="2023-07" db="EMBL/GenBank/DDBJ databases">
        <authorList>
            <consortium name="CYATHOMIX"/>
        </authorList>
    </citation>
    <scope>NUCLEOTIDE SEQUENCE</scope>
    <source>
        <strain evidence="1">N/A</strain>
    </source>
</reference>
<accession>A0AA36HDA3</accession>
<name>A0AA36HDA3_CYLNA</name>
<comment type="caution">
    <text evidence="1">The sequence shown here is derived from an EMBL/GenBank/DDBJ whole genome shotgun (WGS) entry which is preliminary data.</text>
</comment>
<dbReference type="Proteomes" id="UP001176961">
    <property type="component" value="Unassembled WGS sequence"/>
</dbReference>
<evidence type="ECO:0000313" key="2">
    <source>
        <dbReference type="Proteomes" id="UP001176961"/>
    </source>
</evidence>
<gene>
    <name evidence="1" type="ORF">CYNAS_LOCUS20609</name>
</gene>
<protein>
    <submittedName>
        <fullName evidence="1">Uncharacterized protein</fullName>
    </submittedName>
</protein>
<evidence type="ECO:0000313" key="1">
    <source>
        <dbReference type="EMBL" id="CAJ0608626.1"/>
    </source>
</evidence>
<organism evidence="1 2">
    <name type="scientific">Cylicocyclus nassatus</name>
    <name type="common">Nematode worm</name>
    <dbReference type="NCBI Taxonomy" id="53992"/>
    <lineage>
        <taxon>Eukaryota</taxon>
        <taxon>Metazoa</taxon>
        <taxon>Ecdysozoa</taxon>
        <taxon>Nematoda</taxon>
        <taxon>Chromadorea</taxon>
        <taxon>Rhabditida</taxon>
        <taxon>Rhabditina</taxon>
        <taxon>Rhabditomorpha</taxon>
        <taxon>Strongyloidea</taxon>
        <taxon>Strongylidae</taxon>
        <taxon>Cylicocyclus</taxon>
    </lineage>
</organism>
<sequence length="74" mass="8713">MTTEQSTIRCANCKRVPRNGTKLMVCRECQRNGRHKLPQYFPCHFCSIDCYLNNKASHILLHSRLENFEELLKS</sequence>
<dbReference type="AlphaFoldDB" id="A0AA36HDA3"/>
<keyword evidence="2" id="KW-1185">Reference proteome</keyword>
<dbReference type="EMBL" id="CATQJL010000316">
    <property type="protein sequence ID" value="CAJ0608626.1"/>
    <property type="molecule type" value="Genomic_DNA"/>
</dbReference>
<proteinExistence type="predicted"/>